<dbReference type="VEuPathDB" id="FungiDB:H310_15222"/>
<accession>A0A024T7T0</accession>
<evidence type="ECO:0008006" key="2">
    <source>
        <dbReference type="Google" id="ProtNLM"/>
    </source>
</evidence>
<dbReference type="EMBL" id="KI914180">
    <property type="protein sequence ID" value="ETV89938.1"/>
    <property type="molecule type" value="Genomic_DNA"/>
</dbReference>
<organism evidence="1">
    <name type="scientific">Aphanomyces invadans</name>
    <dbReference type="NCBI Taxonomy" id="157072"/>
    <lineage>
        <taxon>Eukaryota</taxon>
        <taxon>Sar</taxon>
        <taxon>Stramenopiles</taxon>
        <taxon>Oomycota</taxon>
        <taxon>Saprolegniomycetes</taxon>
        <taxon>Saprolegniales</taxon>
        <taxon>Verrucalvaceae</taxon>
        <taxon>Aphanomyces</taxon>
    </lineage>
</organism>
<dbReference type="GeneID" id="20092272"/>
<reference evidence="1" key="1">
    <citation type="submission" date="2013-12" db="EMBL/GenBank/DDBJ databases">
        <title>The Genome Sequence of Aphanomyces invadans NJM9701.</title>
        <authorList>
            <consortium name="The Broad Institute Genomics Platform"/>
            <person name="Russ C."/>
            <person name="Tyler B."/>
            <person name="van West P."/>
            <person name="Dieguez-Uribeondo J."/>
            <person name="Young S.K."/>
            <person name="Zeng Q."/>
            <person name="Gargeya S."/>
            <person name="Fitzgerald M."/>
            <person name="Abouelleil A."/>
            <person name="Alvarado L."/>
            <person name="Chapman S.B."/>
            <person name="Gainer-Dewar J."/>
            <person name="Goldberg J."/>
            <person name="Griggs A."/>
            <person name="Gujja S."/>
            <person name="Hansen M."/>
            <person name="Howarth C."/>
            <person name="Imamovic A."/>
            <person name="Ireland A."/>
            <person name="Larimer J."/>
            <person name="McCowan C."/>
            <person name="Murphy C."/>
            <person name="Pearson M."/>
            <person name="Poon T.W."/>
            <person name="Priest M."/>
            <person name="Roberts A."/>
            <person name="Saif S."/>
            <person name="Shea T."/>
            <person name="Sykes S."/>
            <person name="Wortman J."/>
            <person name="Nusbaum C."/>
            <person name="Birren B."/>
        </authorList>
    </citation>
    <scope>NUCLEOTIDE SEQUENCE [LARGE SCALE GENOMIC DNA]</scope>
    <source>
        <strain evidence="1">NJM9701</strain>
    </source>
</reference>
<feature type="non-terminal residue" evidence="1">
    <location>
        <position position="1"/>
    </location>
</feature>
<evidence type="ECO:0000313" key="1">
    <source>
        <dbReference type="EMBL" id="ETV89938.1"/>
    </source>
</evidence>
<dbReference type="RefSeq" id="XP_008881432.1">
    <property type="nucleotide sequence ID" value="XM_008883210.1"/>
</dbReference>
<gene>
    <name evidence="1" type="ORF">H310_15222</name>
</gene>
<name>A0A024T7T0_9STRA</name>
<sequence length="49" mass="5291">KTSRFKTTQADLAAIRTDIAVDFHKAFAGFNPAAVMNVDETGMSYGMPP</sequence>
<protein>
    <recommendedName>
        <fullName evidence="2">DDE-1 domain-containing protein</fullName>
    </recommendedName>
</protein>
<proteinExistence type="predicted"/>
<dbReference type="AlphaFoldDB" id="A0A024T7T0"/>